<dbReference type="InterPro" id="IPR037196">
    <property type="entry name" value="HSP90_C"/>
</dbReference>
<dbReference type="SUPFAM" id="SSF55874">
    <property type="entry name" value="ATPase domain of HSP90 chaperone/DNA topoisomerase II/histidine kinase"/>
    <property type="match status" value="1"/>
</dbReference>
<evidence type="ECO:0000313" key="13">
    <source>
        <dbReference type="EMBL" id="TXK65909.1"/>
    </source>
</evidence>
<dbReference type="InterPro" id="IPR001404">
    <property type="entry name" value="Hsp90_fam"/>
</dbReference>
<evidence type="ECO:0000256" key="4">
    <source>
        <dbReference type="ARBA" id="ARBA00022741"/>
    </source>
</evidence>
<gene>
    <name evidence="10 13" type="primary">htpG</name>
    <name evidence="13" type="ORF">FU658_02215</name>
</gene>
<dbReference type="PANTHER" id="PTHR11528">
    <property type="entry name" value="HEAT SHOCK PROTEIN 90 FAMILY MEMBER"/>
    <property type="match status" value="1"/>
</dbReference>
<dbReference type="AlphaFoldDB" id="A0A5C8KVT9"/>
<feature type="binding site" evidence="11">
    <location>
        <begin position="124"/>
        <end position="129"/>
    </location>
    <ligand>
        <name>ATP</name>
        <dbReference type="ChEBI" id="CHEBI:30616"/>
    </ligand>
</feature>
<dbReference type="InterPro" id="IPR003594">
    <property type="entry name" value="HATPase_dom"/>
</dbReference>
<dbReference type="FunFam" id="3.30.230.80:FF:000002">
    <property type="entry name" value="Molecular chaperone HtpG"/>
    <property type="match status" value="1"/>
</dbReference>
<feature type="binding site" evidence="11">
    <location>
        <position position="175"/>
    </location>
    <ligand>
        <name>ATP</name>
        <dbReference type="ChEBI" id="CHEBI:30616"/>
    </ligand>
</feature>
<dbReference type="Gene3D" id="1.20.120.790">
    <property type="entry name" value="Heat shock protein 90, C-terminal domain"/>
    <property type="match status" value="1"/>
</dbReference>
<dbReference type="InterPro" id="IPR036890">
    <property type="entry name" value="HATPase_C_sf"/>
</dbReference>
<dbReference type="NCBIfam" id="NF003555">
    <property type="entry name" value="PRK05218.1"/>
    <property type="match status" value="1"/>
</dbReference>
<evidence type="ECO:0000259" key="12">
    <source>
        <dbReference type="SMART" id="SM00387"/>
    </source>
</evidence>
<feature type="binding site" evidence="11">
    <location>
        <position position="339"/>
    </location>
    <ligand>
        <name>ATP</name>
        <dbReference type="ChEBI" id="CHEBI:30616"/>
    </ligand>
</feature>
<dbReference type="PROSITE" id="PS00298">
    <property type="entry name" value="HSP90"/>
    <property type="match status" value="1"/>
</dbReference>
<reference evidence="13 14" key="1">
    <citation type="submission" date="2019-08" db="EMBL/GenBank/DDBJ databases">
        <authorList>
            <person name="Karlyshev A.V."/>
        </authorList>
    </citation>
    <scope>NUCLEOTIDE SEQUENCE [LARGE SCALE GENOMIC DNA]</scope>
    <source>
        <strain evidence="13 14">Alg18-2.2</strain>
    </source>
</reference>
<name>A0A5C8KVT9_9GAMM</name>
<feature type="binding site" evidence="11">
    <location>
        <position position="95"/>
    </location>
    <ligand>
        <name>ATP</name>
        <dbReference type="ChEBI" id="CHEBI:30616"/>
    </ligand>
</feature>
<evidence type="ECO:0000256" key="2">
    <source>
        <dbReference type="ARBA" id="ARBA00008239"/>
    </source>
</evidence>
<evidence type="ECO:0000256" key="7">
    <source>
        <dbReference type="ARBA" id="ARBA00023186"/>
    </source>
</evidence>
<evidence type="ECO:0000256" key="6">
    <source>
        <dbReference type="ARBA" id="ARBA00023016"/>
    </source>
</evidence>
<dbReference type="SUPFAM" id="SSF110942">
    <property type="entry name" value="HSP90 C-terminal domain"/>
    <property type="match status" value="1"/>
</dbReference>
<feature type="region of interest" description="C" evidence="10">
    <location>
        <begin position="558"/>
        <end position="633"/>
    </location>
</feature>
<dbReference type="GO" id="GO:0051082">
    <property type="term" value="F:unfolded protein binding"/>
    <property type="evidence" value="ECO:0007669"/>
    <property type="project" value="UniProtKB-UniRule"/>
</dbReference>
<dbReference type="Pfam" id="PF00183">
    <property type="entry name" value="HSP90"/>
    <property type="match status" value="1"/>
</dbReference>
<dbReference type="InterPro" id="IPR019805">
    <property type="entry name" value="Heat_shock_protein_90_CS"/>
</dbReference>
<dbReference type="GO" id="GO:0140662">
    <property type="term" value="F:ATP-dependent protein folding chaperone"/>
    <property type="evidence" value="ECO:0007669"/>
    <property type="project" value="InterPro"/>
</dbReference>
<dbReference type="Gene3D" id="3.40.50.11260">
    <property type="match status" value="1"/>
</dbReference>
<accession>A0A5C8KVT9</accession>
<dbReference type="PIRSF" id="PIRSF002583">
    <property type="entry name" value="Hsp90"/>
    <property type="match status" value="1"/>
</dbReference>
<evidence type="ECO:0000256" key="1">
    <source>
        <dbReference type="ARBA" id="ARBA00004496"/>
    </source>
</evidence>
<dbReference type="Pfam" id="PF13589">
    <property type="entry name" value="HATPase_c_3"/>
    <property type="match status" value="1"/>
</dbReference>
<dbReference type="FunFam" id="3.30.565.10:FF:000009">
    <property type="entry name" value="Molecular chaperone HtpG"/>
    <property type="match status" value="1"/>
</dbReference>
<dbReference type="GO" id="GO:0005524">
    <property type="term" value="F:ATP binding"/>
    <property type="evidence" value="ECO:0007669"/>
    <property type="project" value="UniProtKB-UniRule"/>
</dbReference>
<evidence type="ECO:0000256" key="5">
    <source>
        <dbReference type="ARBA" id="ARBA00022840"/>
    </source>
</evidence>
<evidence type="ECO:0000256" key="3">
    <source>
        <dbReference type="ARBA" id="ARBA00022490"/>
    </source>
</evidence>
<dbReference type="GO" id="GO:0005737">
    <property type="term" value="C:cytoplasm"/>
    <property type="evidence" value="ECO:0007669"/>
    <property type="project" value="UniProtKB-SubCell"/>
</dbReference>
<comment type="subcellular location">
    <subcellularLocation>
        <location evidence="1 10">Cytoplasm</location>
    </subcellularLocation>
</comment>
<evidence type="ECO:0000313" key="14">
    <source>
        <dbReference type="Proteomes" id="UP000321248"/>
    </source>
</evidence>
<evidence type="ECO:0000256" key="10">
    <source>
        <dbReference type="HAMAP-Rule" id="MF_00505"/>
    </source>
</evidence>
<dbReference type="CDD" id="cd16927">
    <property type="entry name" value="HATPase_Hsp90-like"/>
    <property type="match status" value="1"/>
</dbReference>
<evidence type="ECO:0000256" key="8">
    <source>
        <dbReference type="ARBA" id="ARBA00058590"/>
    </source>
</evidence>
<feature type="region of interest" description="A; substrate-binding" evidence="10">
    <location>
        <begin position="1"/>
        <end position="339"/>
    </location>
</feature>
<dbReference type="SMART" id="SM00387">
    <property type="entry name" value="HATPase_c"/>
    <property type="match status" value="1"/>
</dbReference>
<keyword evidence="5 10" id="KW-0067">ATP-binding</keyword>
<keyword evidence="7 10" id="KW-0143">Chaperone</keyword>
<comment type="subunit">
    <text evidence="10">Homodimer.</text>
</comment>
<evidence type="ECO:0000256" key="9">
    <source>
        <dbReference type="ARBA" id="ARBA00070675"/>
    </source>
</evidence>
<organism evidence="13 14">
    <name type="scientific">Alkalisalibacterium limincola</name>
    <dbReference type="NCBI Taxonomy" id="2699169"/>
    <lineage>
        <taxon>Bacteria</taxon>
        <taxon>Pseudomonadati</taxon>
        <taxon>Pseudomonadota</taxon>
        <taxon>Gammaproteobacteria</taxon>
        <taxon>Lysobacterales</taxon>
        <taxon>Lysobacteraceae</taxon>
        <taxon>Alkalisalibacterium</taxon>
    </lineage>
</organism>
<dbReference type="GO" id="GO:0016887">
    <property type="term" value="F:ATP hydrolysis activity"/>
    <property type="evidence" value="ECO:0007669"/>
    <property type="project" value="InterPro"/>
</dbReference>
<dbReference type="Gene3D" id="3.30.565.10">
    <property type="entry name" value="Histidine kinase-like ATPase, C-terminal domain"/>
    <property type="match status" value="1"/>
</dbReference>
<dbReference type="Gene3D" id="3.30.230.80">
    <property type="match status" value="1"/>
</dbReference>
<dbReference type="InterPro" id="IPR020568">
    <property type="entry name" value="Ribosomal_Su5_D2-typ_SF"/>
</dbReference>
<proteinExistence type="inferred from homology"/>
<dbReference type="SUPFAM" id="SSF54211">
    <property type="entry name" value="Ribosomal protein S5 domain 2-like"/>
    <property type="match status" value="1"/>
</dbReference>
<feature type="binding site" evidence="11">
    <location>
        <position position="87"/>
    </location>
    <ligand>
        <name>ATP</name>
        <dbReference type="ChEBI" id="CHEBI:30616"/>
    </ligand>
</feature>
<dbReference type="InterPro" id="IPR020575">
    <property type="entry name" value="Hsp90_N"/>
</dbReference>
<keyword evidence="6 10" id="KW-0346">Stress response</keyword>
<feature type="binding site" evidence="11">
    <location>
        <position position="37"/>
    </location>
    <ligand>
        <name>ATP</name>
        <dbReference type="ChEBI" id="CHEBI:30616"/>
    </ligand>
</feature>
<feature type="domain" description="Histidine kinase/HSP90-like ATPase" evidence="12">
    <location>
        <begin position="30"/>
        <end position="185"/>
    </location>
</feature>
<comment type="similarity">
    <text evidence="2 10">Belongs to the heat shock protein 90 family.</text>
</comment>
<protein>
    <recommendedName>
        <fullName evidence="9 10">Chaperone protein HtpG</fullName>
    </recommendedName>
    <alternativeName>
        <fullName evidence="10">Heat shock protein HtpG</fullName>
    </alternativeName>
    <alternativeName>
        <fullName evidence="10">High temperature protein G</fullName>
    </alternativeName>
</protein>
<dbReference type="PRINTS" id="PR00775">
    <property type="entry name" value="HEATSHOCK90"/>
</dbReference>
<keyword evidence="14" id="KW-1185">Reference proteome</keyword>
<comment type="function">
    <text evidence="8 10">Molecular chaperone. Has ATPase activity.</text>
</comment>
<evidence type="ECO:0000256" key="11">
    <source>
        <dbReference type="PIRSR" id="PIRSR002583-1"/>
    </source>
</evidence>
<feature type="binding site" evidence="11">
    <location>
        <position position="82"/>
    </location>
    <ligand>
        <name>ATP</name>
        <dbReference type="ChEBI" id="CHEBI:30616"/>
    </ligand>
</feature>
<dbReference type="Proteomes" id="UP000321248">
    <property type="component" value="Unassembled WGS sequence"/>
</dbReference>
<keyword evidence="3 10" id="KW-0963">Cytoplasm</keyword>
<feature type="binding site" evidence="11">
    <location>
        <begin position="102"/>
        <end position="103"/>
    </location>
    <ligand>
        <name>ATP</name>
        <dbReference type="ChEBI" id="CHEBI:30616"/>
    </ligand>
</feature>
<dbReference type="HAMAP" id="MF_00505">
    <property type="entry name" value="HSP90"/>
    <property type="match status" value="1"/>
</dbReference>
<comment type="caution">
    <text evidence="13">The sequence shown here is derived from an EMBL/GenBank/DDBJ whole genome shotgun (WGS) entry which is preliminary data.</text>
</comment>
<dbReference type="RefSeq" id="WP_147890582.1">
    <property type="nucleotide sequence ID" value="NZ_VRTS01000001.1"/>
</dbReference>
<dbReference type="OrthoDB" id="9802640at2"/>
<feature type="binding site" evidence="11">
    <location>
        <position position="41"/>
    </location>
    <ligand>
        <name>ATP</name>
        <dbReference type="ChEBI" id="CHEBI:30616"/>
    </ligand>
</feature>
<comment type="caution">
    <text evidence="10">Lacks conserved residue(s) required for the propagation of feature annotation.</text>
</comment>
<dbReference type="EMBL" id="VRTS01000001">
    <property type="protein sequence ID" value="TXK65909.1"/>
    <property type="molecule type" value="Genomic_DNA"/>
</dbReference>
<sequence>MSTETPVETHEFQAEVQQVLKLVIHSLYSNKEIFLRELVSNASDACDKLRFEALQDASLAGGGEPAIELRVDGEARTLSVIDNGIGMSHDELAANLGTIARSGTREFLERLEAGQKADAQLIGQFGVGFYSGFIVADRISVTSRRAGSEEVWTWESAGDGRFTLQQAPADTPRGTHITLHLREGEDEFLQDWKLRSLVNTYSDHIGFPIRMAKRVEGDDKDAGGELETINQAAALWTRSKADIGDDEYQAFYKHVSHDFNDALAWTHNRVEGNQNFTSLLYLPKQAPFDFQYNREERKGLKLYIKRVFIMDAAEQMLPAYLRFVRGVVDSDDLPLNVSREILQNNRQVERIRGALVKRSLDLLEKLAREEAEKYTGFWNEYGSVLKEGVAEDASNRERVMKLLRFPSTRSDTADQLVSLDEYIARMAAGQESIYYLTADGFNAARNNPQLEALKARGIEVLLMHERIDEWVAGYLSEYEGKRLRNVAKGELDLDTLGGGEEDKAKREESAKAAEGVVARLKGILGENVREVRVSERLTESPSCLVLEEYDMALHMQRLLKAAGQEVPGGQPVLEINPAHPLVQRLDGEADEAAAADLGQLLFEQAQLAAGGQLDDPAAFIARTNRLLSGGASA</sequence>
<keyword evidence="4 10" id="KW-0547">Nucleotide-binding</keyword>